<sequence>MSGAAVGARPAAARRARPPGDLRQLCVHGDHLYVDTWRGALPVYRFLPLQTAVLCGERVPYAADWPEHLKLFVYTYVPLPGPCAAPAALAPLTGVQARDLHGLRPWPQATYQGWPLYLYAYDQPGARRWAPLPTCLPPCRPPSCRCPFQAPSSRALEWDPARVPVGPGPTRGGAAQRLNRPRRSHVHPKSAELSGPHHL</sequence>
<comment type="caution">
    <text evidence="2">The sequence shown here is derived from an EMBL/GenBank/DDBJ whole genome shotgun (WGS) entry which is preliminary data.</text>
</comment>
<dbReference type="Proteomes" id="UP001596317">
    <property type="component" value="Unassembled WGS sequence"/>
</dbReference>
<accession>A0ABW1ZIX8</accession>
<gene>
    <name evidence="2" type="ORF">ACFP90_11185</name>
</gene>
<reference evidence="3" key="1">
    <citation type="journal article" date="2019" name="Int. J. Syst. Evol. Microbiol.">
        <title>The Global Catalogue of Microorganisms (GCM) 10K type strain sequencing project: providing services to taxonomists for standard genome sequencing and annotation.</title>
        <authorList>
            <consortium name="The Broad Institute Genomics Platform"/>
            <consortium name="The Broad Institute Genome Sequencing Center for Infectious Disease"/>
            <person name="Wu L."/>
            <person name="Ma J."/>
        </authorList>
    </citation>
    <scope>NUCLEOTIDE SEQUENCE [LARGE SCALE GENOMIC DNA]</scope>
    <source>
        <strain evidence="3">CCUG 63830</strain>
    </source>
</reference>
<keyword evidence="3" id="KW-1185">Reference proteome</keyword>
<dbReference type="EMBL" id="JBHSWB010000001">
    <property type="protein sequence ID" value="MFC6660849.1"/>
    <property type="molecule type" value="Genomic_DNA"/>
</dbReference>
<organism evidence="2 3">
    <name type="scientific">Deinococcus multiflagellatus</name>
    <dbReference type="NCBI Taxonomy" id="1656887"/>
    <lineage>
        <taxon>Bacteria</taxon>
        <taxon>Thermotogati</taxon>
        <taxon>Deinococcota</taxon>
        <taxon>Deinococci</taxon>
        <taxon>Deinococcales</taxon>
        <taxon>Deinococcaceae</taxon>
        <taxon>Deinococcus</taxon>
    </lineage>
</organism>
<evidence type="ECO:0000313" key="3">
    <source>
        <dbReference type="Proteomes" id="UP001596317"/>
    </source>
</evidence>
<dbReference type="RefSeq" id="WP_380056092.1">
    <property type="nucleotide sequence ID" value="NZ_JBHSWB010000001.1"/>
</dbReference>
<evidence type="ECO:0000256" key="1">
    <source>
        <dbReference type="SAM" id="MobiDB-lite"/>
    </source>
</evidence>
<feature type="compositionally biased region" description="Basic residues" evidence="1">
    <location>
        <begin position="179"/>
        <end position="188"/>
    </location>
</feature>
<evidence type="ECO:0000313" key="2">
    <source>
        <dbReference type="EMBL" id="MFC6660849.1"/>
    </source>
</evidence>
<proteinExistence type="predicted"/>
<name>A0ABW1ZIX8_9DEIO</name>
<feature type="region of interest" description="Disordered" evidence="1">
    <location>
        <begin position="157"/>
        <end position="199"/>
    </location>
</feature>
<protein>
    <submittedName>
        <fullName evidence="2">Uncharacterized protein</fullName>
    </submittedName>
</protein>